<dbReference type="PROSITE" id="PS51935">
    <property type="entry name" value="NLPC_P60"/>
    <property type="match status" value="1"/>
</dbReference>
<dbReference type="AlphaFoldDB" id="A0A0R0CPG5"/>
<reference evidence="6 7" key="1">
    <citation type="submission" date="2015-05" db="EMBL/GenBank/DDBJ databases">
        <title>Genome sequencing and analysis of members of genus Stenotrophomonas.</title>
        <authorList>
            <person name="Patil P.P."/>
            <person name="Midha S."/>
            <person name="Patil P.B."/>
        </authorList>
    </citation>
    <scope>NUCLEOTIDE SEQUENCE [LARGE SCALE GENOMIC DNA]</scope>
    <source>
        <strain evidence="6 7">DSM 18941</strain>
    </source>
</reference>
<dbReference type="Gene3D" id="3.90.1720.10">
    <property type="entry name" value="endopeptidase domain like (from Nostoc punctiforme)"/>
    <property type="match status" value="1"/>
</dbReference>
<dbReference type="PATRIC" id="fig|405446.3.peg.3377"/>
<keyword evidence="4" id="KW-0788">Thiol protease</keyword>
<evidence type="ECO:0000313" key="7">
    <source>
        <dbReference type="Proteomes" id="UP000051863"/>
    </source>
</evidence>
<feature type="domain" description="NlpC/P60" evidence="5">
    <location>
        <begin position="1"/>
        <end position="106"/>
    </location>
</feature>
<evidence type="ECO:0000313" key="6">
    <source>
        <dbReference type="EMBL" id="KRG71775.1"/>
    </source>
</evidence>
<comment type="similarity">
    <text evidence="1">Belongs to the peptidase C40 family.</text>
</comment>
<evidence type="ECO:0000256" key="4">
    <source>
        <dbReference type="ARBA" id="ARBA00022807"/>
    </source>
</evidence>
<dbReference type="InterPro" id="IPR000064">
    <property type="entry name" value="NLP_P60_dom"/>
</dbReference>
<dbReference type="InterPro" id="IPR038765">
    <property type="entry name" value="Papain-like_cys_pep_sf"/>
</dbReference>
<dbReference type="GO" id="GO:0006508">
    <property type="term" value="P:proteolysis"/>
    <property type="evidence" value="ECO:0007669"/>
    <property type="project" value="UniProtKB-KW"/>
</dbReference>
<dbReference type="SUPFAM" id="SSF54001">
    <property type="entry name" value="Cysteine proteinases"/>
    <property type="match status" value="1"/>
</dbReference>
<keyword evidence="7" id="KW-1185">Reference proteome</keyword>
<keyword evidence="2" id="KW-0645">Protease</keyword>
<evidence type="ECO:0000256" key="2">
    <source>
        <dbReference type="ARBA" id="ARBA00022670"/>
    </source>
</evidence>
<gene>
    <name evidence="6" type="ORF">ABB27_02470</name>
</gene>
<sequence length="109" mass="12076">MNLEPFVGVPYEGRHFCRVFAARVLAAHGVPLPAVVKPERASDWERVARPGALAVVVFQTGGAPDHVGVCIGRGRFLHVEEGSRSRIEFLSSPLWSSRIEGFYRFKGEK</sequence>
<accession>A0A0R0CPG5</accession>
<dbReference type="EMBL" id="LDJJ01000007">
    <property type="protein sequence ID" value="KRG71775.1"/>
    <property type="molecule type" value="Genomic_DNA"/>
</dbReference>
<keyword evidence="3" id="KW-0378">Hydrolase</keyword>
<evidence type="ECO:0000256" key="3">
    <source>
        <dbReference type="ARBA" id="ARBA00022801"/>
    </source>
</evidence>
<dbReference type="Pfam" id="PF00877">
    <property type="entry name" value="NLPC_P60"/>
    <property type="match status" value="1"/>
</dbReference>
<dbReference type="Proteomes" id="UP000051863">
    <property type="component" value="Unassembled WGS sequence"/>
</dbReference>
<dbReference type="RefSeq" id="WP_152984402.1">
    <property type="nucleotide sequence ID" value="NZ_LDJJ01000007.1"/>
</dbReference>
<evidence type="ECO:0000256" key="1">
    <source>
        <dbReference type="ARBA" id="ARBA00007074"/>
    </source>
</evidence>
<name>A0A0R0CPG5_9GAMM</name>
<evidence type="ECO:0000259" key="5">
    <source>
        <dbReference type="PROSITE" id="PS51935"/>
    </source>
</evidence>
<comment type="caution">
    <text evidence="6">The sequence shown here is derived from an EMBL/GenBank/DDBJ whole genome shotgun (WGS) entry which is preliminary data.</text>
</comment>
<proteinExistence type="inferred from homology"/>
<dbReference type="OrthoDB" id="9807055at2"/>
<organism evidence="6 7">
    <name type="scientific">Stenotrophomonas terrae</name>
    <dbReference type="NCBI Taxonomy" id="405446"/>
    <lineage>
        <taxon>Bacteria</taxon>
        <taxon>Pseudomonadati</taxon>
        <taxon>Pseudomonadota</taxon>
        <taxon>Gammaproteobacteria</taxon>
        <taxon>Lysobacterales</taxon>
        <taxon>Lysobacteraceae</taxon>
        <taxon>Stenotrophomonas</taxon>
    </lineage>
</organism>
<dbReference type="GO" id="GO:0008234">
    <property type="term" value="F:cysteine-type peptidase activity"/>
    <property type="evidence" value="ECO:0007669"/>
    <property type="project" value="UniProtKB-KW"/>
</dbReference>
<protein>
    <recommendedName>
        <fullName evidence="5">NlpC/P60 domain-containing protein</fullName>
    </recommendedName>
</protein>